<feature type="domain" description="Glucose-methanol-choline oxidoreductase N-terminal" evidence="7">
    <location>
        <begin position="27"/>
        <end position="50"/>
    </location>
</feature>
<keyword evidence="3 5" id="KW-0285">Flavoprotein</keyword>
<dbReference type="Proteomes" id="UP000707731">
    <property type="component" value="Unassembled WGS sequence"/>
</dbReference>
<dbReference type="PIRSF" id="PIRSF000137">
    <property type="entry name" value="Alcohol_oxidase"/>
    <property type="match status" value="1"/>
</dbReference>
<keyword evidence="9" id="KW-1185">Reference proteome</keyword>
<keyword evidence="8" id="KW-0560">Oxidoreductase</keyword>
<evidence type="ECO:0000256" key="6">
    <source>
        <dbReference type="SAM" id="MobiDB-lite"/>
    </source>
</evidence>
<dbReference type="PROSITE" id="PS00623">
    <property type="entry name" value="GMC_OXRED_1"/>
    <property type="match status" value="1"/>
</dbReference>
<proteinExistence type="inferred from homology"/>
<comment type="caution">
    <text evidence="8">The sequence shown here is derived from an EMBL/GenBank/DDBJ whole genome shotgun (WGS) entry which is preliminary data.</text>
</comment>
<dbReference type="EC" id="1.-.-.-" evidence="8"/>
<dbReference type="SUPFAM" id="SSF54373">
    <property type="entry name" value="FAD-linked reductases, C-terminal domain"/>
    <property type="match status" value="1"/>
</dbReference>
<dbReference type="InterPro" id="IPR007867">
    <property type="entry name" value="GMC_OxRtase_C"/>
</dbReference>
<evidence type="ECO:0000313" key="9">
    <source>
        <dbReference type="Proteomes" id="UP000707731"/>
    </source>
</evidence>
<dbReference type="EMBL" id="JADLQN010000001">
    <property type="protein sequence ID" value="MBF6355627.1"/>
    <property type="molecule type" value="Genomic_DNA"/>
</dbReference>
<dbReference type="Pfam" id="PF05199">
    <property type="entry name" value="GMC_oxred_C"/>
    <property type="match status" value="1"/>
</dbReference>
<evidence type="ECO:0000256" key="4">
    <source>
        <dbReference type="ARBA" id="ARBA00022827"/>
    </source>
</evidence>
<dbReference type="Gene3D" id="3.50.50.60">
    <property type="entry name" value="FAD/NAD(P)-binding domain"/>
    <property type="match status" value="1"/>
</dbReference>
<dbReference type="Pfam" id="PF00732">
    <property type="entry name" value="GMC_oxred_N"/>
    <property type="match status" value="1"/>
</dbReference>
<evidence type="ECO:0000259" key="7">
    <source>
        <dbReference type="PROSITE" id="PS00623"/>
    </source>
</evidence>
<dbReference type="InterPro" id="IPR036188">
    <property type="entry name" value="FAD/NAD-bd_sf"/>
</dbReference>
<sequence>MSGGAPRAWGRSGRPEGAPVPGELVRGRVLGGSSSVNGSYFGRARAADFAAWDDIAGGPGWDFDAVLDGYRRSECDKDFGDRPGHGRTGPIPVVRTAHPAPISREFAAAARALGLPERDDLNALPGDGPQTGLARVPCNVDRGNRIGTATAYLLPAAHRPNLRVEGAATVSRVLVRHGRAVGVEYRRDGTIQTAWADHIVLCAGAVETAALLLRSGIGPAALPAETGIPLVHPAPVGQWFTDHPEIGLEYRVGSEPGEDPPATVPLEYVVDLDDIELRPYTVEFTPGTRRLGVALMRPRGWGVLGLSAGDPAARPVIAHRYLSEAADRARLLEAASLAEELLSRIPGARLLTRVPPATHPRSPAWLRERLATSQHLAGTCRMGAAHDERAVVDHRLRVHGVPGLSVVDLSVPPVPLSRGPHASAVMIAERAADLPR</sequence>
<dbReference type="Gene3D" id="3.30.410.40">
    <property type="match status" value="1"/>
</dbReference>
<dbReference type="InterPro" id="IPR023978">
    <property type="entry name" value="GMC_oxidoreductase_bact"/>
</dbReference>
<reference evidence="8 9" key="1">
    <citation type="submission" date="2020-10" db="EMBL/GenBank/DDBJ databases">
        <title>Identification of Nocardia species via Next-generation sequencing and recognition of intraspecies genetic diversity.</title>
        <authorList>
            <person name="Li P."/>
            <person name="Li P."/>
            <person name="Lu B."/>
        </authorList>
    </citation>
    <scope>NUCLEOTIDE SEQUENCE [LARGE SCALE GENOMIC DNA]</scope>
    <source>
        <strain evidence="8 9">BJ06-0143</strain>
    </source>
</reference>
<evidence type="ECO:0000313" key="8">
    <source>
        <dbReference type="EMBL" id="MBF6355627.1"/>
    </source>
</evidence>
<evidence type="ECO:0000256" key="5">
    <source>
        <dbReference type="RuleBase" id="RU003968"/>
    </source>
</evidence>
<feature type="region of interest" description="Disordered" evidence="6">
    <location>
        <begin position="1"/>
        <end position="23"/>
    </location>
</feature>
<dbReference type="NCBIfam" id="TIGR03970">
    <property type="entry name" value="Rv0697"/>
    <property type="match status" value="1"/>
</dbReference>
<dbReference type="PANTHER" id="PTHR11552">
    <property type="entry name" value="GLUCOSE-METHANOL-CHOLINE GMC OXIDOREDUCTASE"/>
    <property type="match status" value="1"/>
</dbReference>
<comment type="similarity">
    <text evidence="2 5">Belongs to the GMC oxidoreductase family.</text>
</comment>
<name>A0ABS0DAX3_9NOCA</name>
<dbReference type="InterPro" id="IPR012132">
    <property type="entry name" value="GMC_OxRdtase"/>
</dbReference>
<dbReference type="SUPFAM" id="SSF51905">
    <property type="entry name" value="FAD/NAD(P)-binding domain"/>
    <property type="match status" value="1"/>
</dbReference>
<gene>
    <name evidence="8" type="primary">mftG</name>
    <name evidence="8" type="ORF">IU449_13910</name>
</gene>
<dbReference type="PANTHER" id="PTHR11552:SF147">
    <property type="entry name" value="CHOLINE DEHYDROGENASE, MITOCHONDRIAL"/>
    <property type="match status" value="1"/>
</dbReference>
<evidence type="ECO:0000256" key="2">
    <source>
        <dbReference type="ARBA" id="ARBA00010790"/>
    </source>
</evidence>
<protein>
    <submittedName>
        <fullName evidence="8">Mycofactocin system GMC family oxidoreductase MftG</fullName>
        <ecNumber evidence="8">1.-.-.-</ecNumber>
    </submittedName>
</protein>
<comment type="cofactor">
    <cofactor evidence="1">
        <name>FAD</name>
        <dbReference type="ChEBI" id="CHEBI:57692"/>
    </cofactor>
</comment>
<organism evidence="8 9">
    <name type="scientific">Nocardia higoensis</name>
    <dbReference type="NCBI Taxonomy" id="228599"/>
    <lineage>
        <taxon>Bacteria</taxon>
        <taxon>Bacillati</taxon>
        <taxon>Actinomycetota</taxon>
        <taxon>Actinomycetes</taxon>
        <taxon>Mycobacteriales</taxon>
        <taxon>Nocardiaceae</taxon>
        <taxon>Nocardia</taxon>
    </lineage>
</organism>
<dbReference type="GO" id="GO:0016491">
    <property type="term" value="F:oxidoreductase activity"/>
    <property type="evidence" value="ECO:0007669"/>
    <property type="project" value="UniProtKB-KW"/>
</dbReference>
<evidence type="ECO:0000256" key="1">
    <source>
        <dbReference type="ARBA" id="ARBA00001974"/>
    </source>
</evidence>
<dbReference type="InterPro" id="IPR000172">
    <property type="entry name" value="GMC_OxRdtase_N"/>
</dbReference>
<keyword evidence="4 5" id="KW-0274">FAD</keyword>
<evidence type="ECO:0000256" key="3">
    <source>
        <dbReference type="ARBA" id="ARBA00022630"/>
    </source>
</evidence>
<accession>A0ABS0DAX3</accession>